<evidence type="ECO:0000256" key="12">
    <source>
        <dbReference type="RuleBase" id="RU364091"/>
    </source>
</evidence>
<proteinExistence type="inferred from homology"/>
<name>A0A9Q7A5W2_9BACT</name>
<evidence type="ECO:0000256" key="3">
    <source>
        <dbReference type="ARBA" id="ARBA00021622"/>
    </source>
</evidence>
<dbReference type="PANTHER" id="PTHR30531:SF12">
    <property type="entry name" value="FLAGELLAR BIOSYNTHETIC PROTEIN FLHB"/>
    <property type="match status" value="1"/>
</dbReference>
<dbReference type="RefSeq" id="WP_274372820.1">
    <property type="nucleotide sequence ID" value="NZ_CP072943.1"/>
</dbReference>
<dbReference type="AlphaFoldDB" id="A0A9Q7A5W2"/>
<keyword evidence="6 12" id="KW-0812">Transmembrane</keyword>
<dbReference type="InterPro" id="IPR029025">
    <property type="entry name" value="T3SS_substrate_exporter_C"/>
</dbReference>
<dbReference type="PANTHER" id="PTHR30531">
    <property type="entry name" value="FLAGELLAR BIOSYNTHETIC PROTEIN FLHB"/>
    <property type="match status" value="1"/>
</dbReference>
<dbReference type="PRINTS" id="PR00950">
    <property type="entry name" value="TYPE3IMSPROT"/>
</dbReference>
<dbReference type="InterPro" id="IPR006135">
    <property type="entry name" value="T3SS_substrate_exporter"/>
</dbReference>
<comment type="subcellular location">
    <subcellularLocation>
        <location evidence="1">Cell membrane</location>
        <topology evidence="1">Multi-pass membrane protein</topology>
    </subcellularLocation>
</comment>
<evidence type="ECO:0000256" key="7">
    <source>
        <dbReference type="ARBA" id="ARBA00022795"/>
    </source>
</evidence>
<feature type="transmembrane region" description="Helical" evidence="12">
    <location>
        <begin position="38"/>
        <end position="59"/>
    </location>
</feature>
<feature type="transmembrane region" description="Helical" evidence="12">
    <location>
        <begin position="144"/>
        <end position="170"/>
    </location>
</feature>
<accession>A0A9Q7A5W2</accession>
<keyword evidence="14" id="KW-0969">Cilium</keyword>
<keyword evidence="8 12" id="KW-0653">Protein transport</keyword>
<evidence type="ECO:0000256" key="13">
    <source>
        <dbReference type="SAM" id="MobiDB-lite"/>
    </source>
</evidence>
<evidence type="ECO:0000256" key="1">
    <source>
        <dbReference type="ARBA" id="ARBA00004651"/>
    </source>
</evidence>
<protein>
    <recommendedName>
        <fullName evidence="3 12">Flagellar biosynthetic protein FlhB</fullName>
    </recommendedName>
</protein>
<evidence type="ECO:0000256" key="10">
    <source>
        <dbReference type="ARBA" id="ARBA00023136"/>
    </source>
</evidence>
<evidence type="ECO:0000256" key="8">
    <source>
        <dbReference type="ARBA" id="ARBA00022927"/>
    </source>
</evidence>
<keyword evidence="11 12" id="KW-1006">Bacterial flagellum protein export</keyword>
<dbReference type="InterPro" id="IPR006136">
    <property type="entry name" value="FlhB"/>
</dbReference>
<dbReference type="KEGG" id="aram:KAR29_09825"/>
<feature type="transmembrane region" description="Helical" evidence="12">
    <location>
        <begin position="96"/>
        <end position="123"/>
    </location>
</feature>
<dbReference type="GO" id="GO:0009306">
    <property type="term" value="P:protein secretion"/>
    <property type="evidence" value="ECO:0007669"/>
    <property type="project" value="InterPro"/>
</dbReference>
<keyword evidence="9 12" id="KW-1133">Transmembrane helix</keyword>
<keyword evidence="14" id="KW-0966">Cell projection</keyword>
<dbReference type="GO" id="GO:0005886">
    <property type="term" value="C:plasma membrane"/>
    <property type="evidence" value="ECO:0007669"/>
    <property type="project" value="UniProtKB-SubCell"/>
</dbReference>
<keyword evidence="4 12" id="KW-0813">Transport</keyword>
<dbReference type="Gene3D" id="3.40.1690.10">
    <property type="entry name" value="secretion proteins EscU"/>
    <property type="match status" value="1"/>
</dbReference>
<evidence type="ECO:0000313" key="15">
    <source>
        <dbReference type="Proteomes" id="UP000671879"/>
    </source>
</evidence>
<reference evidence="15" key="1">
    <citation type="submission" date="2021-04" db="EMBL/GenBank/DDBJ databases">
        <title>A novel Synergistetes isolate from a pyrite-forming mixed culture.</title>
        <authorList>
            <person name="Bunk B."/>
            <person name="Sproer C."/>
            <person name="Spring S."/>
            <person name="Pester M."/>
        </authorList>
    </citation>
    <scope>NUCLEOTIDE SEQUENCE [LARGE SCALE GENOMIC DNA]</scope>
    <source>
        <strain evidence="15">J.5.4.2-T.3.5.2</strain>
    </source>
</reference>
<gene>
    <name evidence="12 14" type="primary">flhB</name>
    <name evidence="14" type="ORF">KAR29_09825</name>
</gene>
<keyword evidence="15" id="KW-1185">Reference proteome</keyword>
<sequence>MRRPFSLQLFGQEKTEPATPQKRRKTREEGKTAKSQDLGAAVVILAGLVFMKVFAGYMGGGMKEHILFMLRAFGDPAFSGEGWARLLGARALADYLYLWLPLAAACALAALAITVYQVGFFMSSKPLELKLDRLNPLSGLKRIFSIRSLVELFKGLLKASLLMLLLYYALRKDLDRIIAVIRLPLDEGMETVAEIVWFLGLRFALLLLAIALFDYLYQRWEFERSIKMSKQEIKDEYKQMEGDPLIKRRIRQKQRELARGRMMQAVPKADVVITNPTMLAVALLYERKSMDSPQVVAKGQGVVARRIREIAAENDVPIVENRILARALYSQVEIGMEVPEELYRAVAEVLAFVYRLREGRKGVSARSVS</sequence>
<evidence type="ECO:0000256" key="9">
    <source>
        <dbReference type="ARBA" id="ARBA00022989"/>
    </source>
</evidence>
<dbReference type="FunFam" id="3.40.1690.10:FF:000001">
    <property type="entry name" value="Flagellar biosynthetic protein FlhB"/>
    <property type="match status" value="1"/>
</dbReference>
<evidence type="ECO:0000256" key="5">
    <source>
        <dbReference type="ARBA" id="ARBA00022475"/>
    </source>
</evidence>
<keyword evidence="5 12" id="KW-1003">Cell membrane</keyword>
<evidence type="ECO:0000313" key="14">
    <source>
        <dbReference type="EMBL" id="QTX31650.1"/>
    </source>
</evidence>
<comment type="similarity">
    <text evidence="2 12">Belongs to the type III secretion exporter family.</text>
</comment>
<dbReference type="SUPFAM" id="SSF160544">
    <property type="entry name" value="EscU C-terminal domain-like"/>
    <property type="match status" value="1"/>
</dbReference>
<dbReference type="Gene3D" id="6.10.250.2080">
    <property type="match status" value="1"/>
</dbReference>
<dbReference type="Pfam" id="PF01312">
    <property type="entry name" value="Bac_export_2"/>
    <property type="match status" value="1"/>
</dbReference>
<dbReference type="NCBIfam" id="TIGR00328">
    <property type="entry name" value="flhB"/>
    <property type="match status" value="1"/>
</dbReference>
<comment type="function">
    <text evidence="12">Required for formation of the rod structure in the basal body of the flagellar apparatus. Together with FliI and FliH, may constitute the export apparatus of flagellin.</text>
</comment>
<keyword evidence="10 12" id="KW-0472">Membrane</keyword>
<feature type="region of interest" description="Disordered" evidence="13">
    <location>
        <begin position="14"/>
        <end position="33"/>
    </location>
</feature>
<dbReference type="GO" id="GO:0044780">
    <property type="term" value="P:bacterial-type flagellum assembly"/>
    <property type="evidence" value="ECO:0007669"/>
    <property type="project" value="InterPro"/>
</dbReference>
<dbReference type="Proteomes" id="UP000671879">
    <property type="component" value="Chromosome"/>
</dbReference>
<organism evidence="14 15">
    <name type="scientific">Aminithiophilus ramosus</name>
    <dbReference type="NCBI Taxonomy" id="3029084"/>
    <lineage>
        <taxon>Bacteria</taxon>
        <taxon>Thermotogati</taxon>
        <taxon>Synergistota</taxon>
        <taxon>Synergistia</taxon>
        <taxon>Synergistales</taxon>
        <taxon>Aminithiophilaceae</taxon>
        <taxon>Aminithiophilus</taxon>
    </lineage>
</organism>
<feature type="transmembrane region" description="Helical" evidence="12">
    <location>
        <begin position="195"/>
        <end position="217"/>
    </location>
</feature>
<evidence type="ECO:0000256" key="6">
    <source>
        <dbReference type="ARBA" id="ARBA00022692"/>
    </source>
</evidence>
<keyword evidence="14" id="KW-0282">Flagellum</keyword>
<evidence type="ECO:0000256" key="4">
    <source>
        <dbReference type="ARBA" id="ARBA00022448"/>
    </source>
</evidence>
<keyword evidence="7 12" id="KW-1005">Bacterial flagellum biogenesis</keyword>
<dbReference type="EMBL" id="CP072943">
    <property type="protein sequence ID" value="QTX31650.1"/>
    <property type="molecule type" value="Genomic_DNA"/>
</dbReference>
<evidence type="ECO:0000256" key="11">
    <source>
        <dbReference type="ARBA" id="ARBA00023225"/>
    </source>
</evidence>
<evidence type="ECO:0000256" key="2">
    <source>
        <dbReference type="ARBA" id="ARBA00010690"/>
    </source>
</evidence>